<dbReference type="InterPro" id="IPR036249">
    <property type="entry name" value="Thioredoxin-like_sf"/>
</dbReference>
<feature type="domain" description="Thioredoxin-like fold" evidence="3">
    <location>
        <begin position="72"/>
        <end position="237"/>
    </location>
</feature>
<feature type="transmembrane region" description="Helical" evidence="2">
    <location>
        <begin position="15"/>
        <end position="35"/>
    </location>
</feature>
<feature type="compositionally biased region" description="Basic and acidic residues" evidence="1">
    <location>
        <begin position="218"/>
        <end position="228"/>
    </location>
</feature>
<evidence type="ECO:0000259" key="3">
    <source>
        <dbReference type="Pfam" id="PF13462"/>
    </source>
</evidence>
<dbReference type="Proteomes" id="UP001230317">
    <property type="component" value="Unassembled WGS sequence"/>
</dbReference>
<keyword evidence="2" id="KW-0472">Membrane</keyword>
<evidence type="ECO:0000256" key="1">
    <source>
        <dbReference type="SAM" id="MobiDB-lite"/>
    </source>
</evidence>
<gene>
    <name evidence="4" type="ORF">QPX58_01380</name>
</gene>
<dbReference type="SUPFAM" id="SSF52833">
    <property type="entry name" value="Thioredoxin-like"/>
    <property type="match status" value="1"/>
</dbReference>
<evidence type="ECO:0000313" key="5">
    <source>
        <dbReference type="Proteomes" id="UP001230317"/>
    </source>
</evidence>
<organism evidence="4 5">
    <name type="scientific">Corynebacterium accolens</name>
    <dbReference type="NCBI Taxonomy" id="38284"/>
    <lineage>
        <taxon>Bacteria</taxon>
        <taxon>Bacillati</taxon>
        <taxon>Actinomycetota</taxon>
        <taxon>Actinomycetes</taxon>
        <taxon>Mycobacteriales</taxon>
        <taxon>Corynebacteriaceae</taxon>
        <taxon>Corynebacterium</taxon>
    </lineage>
</organism>
<accession>A0AAP4FBU8</accession>
<dbReference type="InterPro" id="IPR012336">
    <property type="entry name" value="Thioredoxin-like_fold"/>
</dbReference>
<dbReference type="AlphaFoldDB" id="A0AAP4FBU8"/>
<dbReference type="Pfam" id="PF13462">
    <property type="entry name" value="Thioredoxin_4"/>
    <property type="match status" value="1"/>
</dbReference>
<name>A0AAP4FBU8_9CORY</name>
<dbReference type="Gene3D" id="3.40.30.10">
    <property type="entry name" value="Glutaredoxin"/>
    <property type="match status" value="1"/>
</dbReference>
<keyword evidence="2" id="KW-1133">Transmembrane helix</keyword>
<feature type="region of interest" description="Disordered" evidence="1">
    <location>
        <begin position="207"/>
        <end position="234"/>
    </location>
</feature>
<protein>
    <submittedName>
        <fullName evidence="4">Thioredoxin domain-containing protein</fullName>
    </submittedName>
</protein>
<reference evidence="4" key="1">
    <citation type="submission" date="2023-05" db="EMBL/GenBank/DDBJ databases">
        <title>Metabolic capabilities are highly conserved among human nasal-associated Corynebacterium species in pangenomic analyses.</title>
        <authorList>
            <person name="Tran T.H."/>
            <person name="Roberts A.Q."/>
            <person name="Escapa I.F."/>
            <person name="Gao W."/>
            <person name="Conlan S."/>
            <person name="Kong H."/>
            <person name="Segre J.A."/>
            <person name="Kelly M.S."/>
            <person name="Lemon K.P."/>
        </authorList>
    </citation>
    <scope>NUCLEOTIDE SEQUENCE</scope>
    <source>
        <strain evidence="4">KPL2618</strain>
    </source>
</reference>
<dbReference type="RefSeq" id="WP_126319722.1">
    <property type="nucleotide sequence ID" value="NZ_JASNUV010000007.1"/>
</dbReference>
<sequence>MSKVSDPNAKSGNGFIWGVGVLLVIIAVVIGYIVWNGKQANEIEVQDVNMSMDYKDNAITLKSDAADDDTPEVDLYEDFSCPHCADLAENTDEDMKQAIEDGKLIVHVRTLNFLDGEDVENEDGYSTKAVAAMSELAKSGDVKTYWNLRDYMMKNQQSIATKWDIEDIADQAKELGAEDDVVDSIKNVDIKQGNKVAKANYDKLNKATGSVSSPRIVQDGKDIPDRESGQSLNDWVDIATK</sequence>
<evidence type="ECO:0000313" key="4">
    <source>
        <dbReference type="EMBL" id="MDK4334072.1"/>
    </source>
</evidence>
<proteinExistence type="predicted"/>
<comment type="caution">
    <text evidence="4">The sequence shown here is derived from an EMBL/GenBank/DDBJ whole genome shotgun (WGS) entry which is preliminary data.</text>
</comment>
<dbReference type="CDD" id="cd02972">
    <property type="entry name" value="DsbA_family"/>
    <property type="match status" value="1"/>
</dbReference>
<dbReference type="EMBL" id="JASNVU010000001">
    <property type="protein sequence ID" value="MDK4334072.1"/>
    <property type="molecule type" value="Genomic_DNA"/>
</dbReference>
<evidence type="ECO:0000256" key="2">
    <source>
        <dbReference type="SAM" id="Phobius"/>
    </source>
</evidence>
<keyword evidence="2" id="KW-0812">Transmembrane</keyword>